<dbReference type="EMBL" id="MU002294">
    <property type="protein sequence ID" value="KAF2787653.1"/>
    <property type="molecule type" value="Genomic_DNA"/>
</dbReference>
<gene>
    <name evidence="6" type="ORF">K505DRAFT_329532</name>
</gene>
<evidence type="ECO:0000313" key="7">
    <source>
        <dbReference type="Proteomes" id="UP000799757"/>
    </source>
</evidence>
<dbReference type="CDD" id="cd12148">
    <property type="entry name" value="fungal_TF_MHR"/>
    <property type="match status" value="1"/>
</dbReference>
<dbReference type="GO" id="GO:0008270">
    <property type="term" value="F:zinc ion binding"/>
    <property type="evidence" value="ECO:0007669"/>
    <property type="project" value="InterPro"/>
</dbReference>
<dbReference type="InterPro" id="IPR007219">
    <property type="entry name" value="XnlR_reg_dom"/>
</dbReference>
<reference evidence="6" key="1">
    <citation type="journal article" date="2020" name="Stud. Mycol.">
        <title>101 Dothideomycetes genomes: a test case for predicting lifestyles and emergence of pathogens.</title>
        <authorList>
            <person name="Haridas S."/>
            <person name="Albert R."/>
            <person name="Binder M."/>
            <person name="Bloem J."/>
            <person name="Labutti K."/>
            <person name="Salamov A."/>
            <person name="Andreopoulos B."/>
            <person name="Baker S."/>
            <person name="Barry K."/>
            <person name="Bills G."/>
            <person name="Bluhm B."/>
            <person name="Cannon C."/>
            <person name="Castanera R."/>
            <person name="Culley D."/>
            <person name="Daum C."/>
            <person name="Ezra D."/>
            <person name="Gonzalez J."/>
            <person name="Henrissat B."/>
            <person name="Kuo A."/>
            <person name="Liang C."/>
            <person name="Lipzen A."/>
            <person name="Lutzoni F."/>
            <person name="Magnuson J."/>
            <person name="Mondo S."/>
            <person name="Nolan M."/>
            <person name="Ohm R."/>
            <person name="Pangilinan J."/>
            <person name="Park H.-J."/>
            <person name="Ramirez L."/>
            <person name="Alfaro M."/>
            <person name="Sun H."/>
            <person name="Tritt A."/>
            <person name="Yoshinaga Y."/>
            <person name="Zwiers L.-H."/>
            <person name="Turgeon B."/>
            <person name="Goodwin S."/>
            <person name="Spatafora J."/>
            <person name="Crous P."/>
            <person name="Grigoriev I."/>
        </authorList>
    </citation>
    <scope>NUCLEOTIDE SEQUENCE</scope>
    <source>
        <strain evidence="6">CBS 109.77</strain>
    </source>
</reference>
<dbReference type="Proteomes" id="UP000799757">
    <property type="component" value="Unassembled WGS sequence"/>
</dbReference>
<dbReference type="PANTHER" id="PTHR46910:SF3">
    <property type="entry name" value="HALOTOLERANCE PROTEIN 9-RELATED"/>
    <property type="match status" value="1"/>
</dbReference>
<dbReference type="OrthoDB" id="3266505at2759"/>
<dbReference type="InterPro" id="IPR050987">
    <property type="entry name" value="AtrR-like"/>
</dbReference>
<proteinExistence type="predicted"/>
<evidence type="ECO:0000259" key="5">
    <source>
        <dbReference type="SMART" id="SM00906"/>
    </source>
</evidence>
<dbReference type="GO" id="GO:0003677">
    <property type="term" value="F:DNA binding"/>
    <property type="evidence" value="ECO:0007669"/>
    <property type="project" value="UniProtKB-KW"/>
</dbReference>
<organism evidence="6 7">
    <name type="scientific">Melanomma pulvis-pyrius CBS 109.77</name>
    <dbReference type="NCBI Taxonomy" id="1314802"/>
    <lineage>
        <taxon>Eukaryota</taxon>
        <taxon>Fungi</taxon>
        <taxon>Dikarya</taxon>
        <taxon>Ascomycota</taxon>
        <taxon>Pezizomycotina</taxon>
        <taxon>Dothideomycetes</taxon>
        <taxon>Pleosporomycetidae</taxon>
        <taxon>Pleosporales</taxon>
        <taxon>Melanommataceae</taxon>
        <taxon>Melanomma</taxon>
    </lineage>
</organism>
<name>A0A6A6WUM8_9PLEO</name>
<keyword evidence="7" id="KW-1185">Reference proteome</keyword>
<dbReference type="SMART" id="SM00906">
    <property type="entry name" value="Fungal_trans"/>
    <property type="match status" value="1"/>
</dbReference>
<accession>A0A6A6WUM8</accession>
<evidence type="ECO:0000256" key="4">
    <source>
        <dbReference type="ARBA" id="ARBA00023242"/>
    </source>
</evidence>
<keyword evidence="2" id="KW-0479">Metal-binding</keyword>
<sequence>MILAICRLNREERNAGWVLLGCALRIARSLGLNEDPEIWVRERRHIVETKWRLWWSLCSLDTDLACSIGRPPDRNKVERNDATTQLKMDEMCINPYTPPGYSVSAATLTIIVDRILLRLYSQASIPSSADSVVRQMLKELDSWLGDLLPHLKLSAPIAPTHLRAVSYLHLRYNQCVILLTRPYLLESDDRSCCFTVGCEDANRRSLTILKALHKNGLLSKINHLDGMHVLSSGMILLLRTIRWPTAMMLAELEDYMPILRTTRELRIGRLAIDYMMFYIENLRALLNSQGSSITECGAGEENVEQINIGQTLEDFLHSTAFTAFDWSTFLE</sequence>
<comment type="subcellular location">
    <subcellularLocation>
        <location evidence="1">Nucleus</location>
    </subcellularLocation>
</comment>
<feature type="domain" description="Xylanolytic transcriptional activator regulatory" evidence="5">
    <location>
        <begin position="16"/>
        <end position="91"/>
    </location>
</feature>
<protein>
    <recommendedName>
        <fullName evidence="5">Xylanolytic transcriptional activator regulatory domain-containing protein</fullName>
    </recommendedName>
</protein>
<keyword evidence="4" id="KW-0539">Nucleus</keyword>
<evidence type="ECO:0000256" key="1">
    <source>
        <dbReference type="ARBA" id="ARBA00004123"/>
    </source>
</evidence>
<evidence type="ECO:0000313" key="6">
    <source>
        <dbReference type="EMBL" id="KAF2787653.1"/>
    </source>
</evidence>
<dbReference type="GO" id="GO:0003700">
    <property type="term" value="F:DNA-binding transcription factor activity"/>
    <property type="evidence" value="ECO:0007669"/>
    <property type="project" value="InterPro"/>
</dbReference>
<dbReference type="Pfam" id="PF04082">
    <property type="entry name" value="Fungal_trans"/>
    <property type="match status" value="1"/>
</dbReference>
<evidence type="ECO:0000256" key="3">
    <source>
        <dbReference type="ARBA" id="ARBA00023125"/>
    </source>
</evidence>
<evidence type="ECO:0000256" key="2">
    <source>
        <dbReference type="ARBA" id="ARBA00022723"/>
    </source>
</evidence>
<dbReference type="AlphaFoldDB" id="A0A6A6WUM8"/>
<dbReference type="GO" id="GO:0006351">
    <property type="term" value="P:DNA-templated transcription"/>
    <property type="evidence" value="ECO:0007669"/>
    <property type="project" value="InterPro"/>
</dbReference>
<dbReference type="PANTHER" id="PTHR46910">
    <property type="entry name" value="TRANSCRIPTION FACTOR PDR1"/>
    <property type="match status" value="1"/>
</dbReference>
<dbReference type="GO" id="GO:0005634">
    <property type="term" value="C:nucleus"/>
    <property type="evidence" value="ECO:0007669"/>
    <property type="project" value="UniProtKB-SubCell"/>
</dbReference>
<keyword evidence="3" id="KW-0238">DNA-binding</keyword>